<reference evidence="3 4" key="1">
    <citation type="journal article" date="2018" name="Nat. Ecol. Evol.">
        <title>Genomic signatures of mitonuclear coevolution across populations of Tigriopus californicus.</title>
        <authorList>
            <person name="Barreto F.S."/>
            <person name="Watson E.T."/>
            <person name="Lima T.G."/>
            <person name="Willett C.S."/>
            <person name="Edmands S."/>
            <person name="Li W."/>
            <person name="Burton R.S."/>
        </authorList>
    </citation>
    <scope>NUCLEOTIDE SEQUENCE [LARGE SCALE GENOMIC DNA]</scope>
    <source>
        <strain evidence="3 4">San Diego</strain>
    </source>
</reference>
<dbReference type="SUPFAM" id="SSF53335">
    <property type="entry name" value="S-adenosyl-L-methionine-dependent methyltransferases"/>
    <property type="match status" value="1"/>
</dbReference>
<keyword evidence="1" id="KW-0812">Transmembrane</keyword>
<comment type="caution">
    <text evidence="3">The sequence shown here is derived from an EMBL/GenBank/DDBJ whole genome shotgun (WGS) entry which is preliminary data.</text>
</comment>
<name>A0A553PGC1_TIGCA</name>
<evidence type="ECO:0000256" key="1">
    <source>
        <dbReference type="SAM" id="Phobius"/>
    </source>
</evidence>
<dbReference type="InterPro" id="IPR013216">
    <property type="entry name" value="Methyltransf_11"/>
</dbReference>
<feature type="non-terminal residue" evidence="3">
    <location>
        <position position="1"/>
    </location>
</feature>
<dbReference type="Pfam" id="PF08241">
    <property type="entry name" value="Methyltransf_11"/>
    <property type="match status" value="1"/>
</dbReference>
<dbReference type="EMBL" id="VCGU01000004">
    <property type="protein sequence ID" value="TRY76714.1"/>
    <property type="molecule type" value="Genomic_DNA"/>
</dbReference>
<organism evidence="3 4">
    <name type="scientific">Tigriopus californicus</name>
    <name type="common">Marine copepod</name>
    <dbReference type="NCBI Taxonomy" id="6832"/>
    <lineage>
        <taxon>Eukaryota</taxon>
        <taxon>Metazoa</taxon>
        <taxon>Ecdysozoa</taxon>
        <taxon>Arthropoda</taxon>
        <taxon>Crustacea</taxon>
        <taxon>Multicrustacea</taxon>
        <taxon>Hexanauplia</taxon>
        <taxon>Copepoda</taxon>
        <taxon>Harpacticoida</taxon>
        <taxon>Harpacticidae</taxon>
        <taxon>Tigriopus</taxon>
    </lineage>
</organism>
<accession>A0A553PGC1</accession>
<dbReference type="STRING" id="6832.A0A553PGC1"/>
<sequence>FQKMAWLYILVGVVLLLSLYRIFRAQLFAKINSKMCAKYNKMIASEKETLFQKLNEQAKAKGRTYTILELGGGSGTNFGFVKEPVHWVVTEPNMAFAQYFQENVKKNGGDHHISELIEAKAEDLSQFPNASMDAVVVSLVLCTVQDPQRVMNEVQRVLRPGGHFFFIEHVISQPGTILRYVQIVLSKARIWPFLFEGCQLHRDTGKLVKQQPGFAKTEVTDFKLNTSSLLLGFVRSHVYGVATR</sequence>
<dbReference type="AlphaFoldDB" id="A0A553PGC1"/>
<protein>
    <recommendedName>
        <fullName evidence="2">Methyltransferase type 11 domain-containing protein</fullName>
    </recommendedName>
</protein>
<dbReference type="OMA" id="PPPIKWL"/>
<keyword evidence="1" id="KW-0472">Membrane</keyword>
<evidence type="ECO:0000259" key="2">
    <source>
        <dbReference type="Pfam" id="PF08241"/>
    </source>
</evidence>
<evidence type="ECO:0000313" key="4">
    <source>
        <dbReference type="Proteomes" id="UP000318571"/>
    </source>
</evidence>
<feature type="transmembrane region" description="Helical" evidence="1">
    <location>
        <begin position="6"/>
        <end position="23"/>
    </location>
</feature>
<dbReference type="GO" id="GO:0008757">
    <property type="term" value="F:S-adenosylmethionine-dependent methyltransferase activity"/>
    <property type="evidence" value="ECO:0007669"/>
    <property type="project" value="InterPro"/>
</dbReference>
<dbReference type="InterPro" id="IPR052356">
    <property type="entry name" value="Thiol_S-MT"/>
</dbReference>
<dbReference type="PANTHER" id="PTHR45036:SF1">
    <property type="entry name" value="METHYLTRANSFERASE LIKE 7A"/>
    <property type="match status" value="1"/>
</dbReference>
<dbReference type="CDD" id="cd02440">
    <property type="entry name" value="AdoMet_MTases"/>
    <property type="match status" value="1"/>
</dbReference>
<gene>
    <name evidence="3" type="ORF">TCAL_07599</name>
</gene>
<keyword evidence="1" id="KW-1133">Transmembrane helix</keyword>
<dbReference type="Proteomes" id="UP000318571">
    <property type="component" value="Chromosome 5"/>
</dbReference>
<dbReference type="Gene3D" id="3.40.50.150">
    <property type="entry name" value="Vaccinia Virus protein VP39"/>
    <property type="match status" value="1"/>
</dbReference>
<dbReference type="PANTHER" id="PTHR45036">
    <property type="entry name" value="METHYLTRANSFERASE LIKE 7B"/>
    <property type="match status" value="1"/>
</dbReference>
<feature type="domain" description="Methyltransferase type 11" evidence="2">
    <location>
        <begin position="68"/>
        <end position="166"/>
    </location>
</feature>
<evidence type="ECO:0000313" key="3">
    <source>
        <dbReference type="EMBL" id="TRY76714.1"/>
    </source>
</evidence>
<proteinExistence type="predicted"/>
<keyword evidence="4" id="KW-1185">Reference proteome</keyword>
<dbReference type="InterPro" id="IPR029063">
    <property type="entry name" value="SAM-dependent_MTases_sf"/>
</dbReference>